<dbReference type="Pfam" id="PF13430">
    <property type="entry name" value="DUF4112"/>
    <property type="match status" value="1"/>
</dbReference>
<proteinExistence type="predicted"/>
<name>A0ABS0HUL6_9HYPH</name>
<protein>
    <submittedName>
        <fullName evidence="1">DUF4112 domain-containing protein</fullName>
    </submittedName>
</protein>
<dbReference type="PANTHER" id="PTHR35519">
    <property type="entry name" value="MEMBRANE PROTEINS"/>
    <property type="match status" value="1"/>
</dbReference>
<evidence type="ECO:0000313" key="2">
    <source>
        <dbReference type="Proteomes" id="UP000611708"/>
    </source>
</evidence>
<keyword evidence="2" id="KW-1185">Reference proteome</keyword>
<evidence type="ECO:0000313" key="1">
    <source>
        <dbReference type="EMBL" id="MBF9197201.1"/>
    </source>
</evidence>
<dbReference type="EMBL" id="JADQDN010000006">
    <property type="protein sequence ID" value="MBF9197201.1"/>
    <property type="molecule type" value="Genomic_DNA"/>
</dbReference>
<reference evidence="1 2" key="1">
    <citation type="submission" date="2020-11" db="EMBL/GenBank/DDBJ databases">
        <authorList>
            <person name="Kim M.K."/>
        </authorList>
    </citation>
    <scope>NUCLEOTIDE SEQUENCE [LARGE SCALE GENOMIC DNA]</scope>
    <source>
        <strain evidence="1 2">BT290</strain>
    </source>
</reference>
<organism evidence="1 2">
    <name type="scientific">Microvirga terrestris</name>
    <dbReference type="NCBI Taxonomy" id="2791024"/>
    <lineage>
        <taxon>Bacteria</taxon>
        <taxon>Pseudomonadati</taxon>
        <taxon>Pseudomonadota</taxon>
        <taxon>Alphaproteobacteria</taxon>
        <taxon>Hyphomicrobiales</taxon>
        <taxon>Methylobacteriaceae</taxon>
        <taxon>Microvirga</taxon>
    </lineage>
</organism>
<comment type="caution">
    <text evidence="1">The sequence shown here is derived from an EMBL/GenBank/DDBJ whole genome shotgun (WGS) entry which is preliminary data.</text>
</comment>
<accession>A0ABS0HUL6</accession>
<dbReference type="PANTHER" id="PTHR35519:SF2">
    <property type="entry name" value="PH DOMAIN PROTEIN"/>
    <property type="match status" value="1"/>
</dbReference>
<dbReference type="Proteomes" id="UP000611708">
    <property type="component" value="Unassembled WGS sequence"/>
</dbReference>
<sequence length="145" mass="15582">MDAARSAVFDAIKTAGPSREDAIARITLVANLMDSAFLIPGLNRRVGLDAVLGLVPGIGDALSAAIASYIIWEARQLGLPRWKIARMIGNVAVDTAIGAIPFAGDVFDVVFKSNQRNLRIIHEHLGTPKRGPKEIDGTAVRIEER</sequence>
<dbReference type="InterPro" id="IPR025187">
    <property type="entry name" value="DUF4112"/>
</dbReference>
<dbReference type="RefSeq" id="WP_196264554.1">
    <property type="nucleotide sequence ID" value="NZ_JADQDN010000006.1"/>
</dbReference>
<gene>
    <name evidence="1" type="ORF">I2H36_14235</name>
</gene>